<sequence>MRRKVPSSGHRLLHKVGRSKATNINNRETHGKGFLQLGKLLDDLQKARKLRVKASLYKLMDGTLYQRSYFSPWLSTNGTRRRKVPSSGHRLLHKVGRSKATNINNREAYGKVRVGIHSMQV</sequence>
<accession>A0A699KKJ8</accession>
<gene>
    <name evidence="1" type="ORF">Tci_670046</name>
</gene>
<name>A0A699KKJ8_TANCI</name>
<dbReference type="AlphaFoldDB" id="A0A699KKJ8"/>
<dbReference type="EMBL" id="BKCJ010526731">
    <property type="protein sequence ID" value="GFA98074.1"/>
    <property type="molecule type" value="Genomic_DNA"/>
</dbReference>
<comment type="caution">
    <text evidence="1">The sequence shown here is derived from an EMBL/GenBank/DDBJ whole genome shotgun (WGS) entry which is preliminary data.</text>
</comment>
<reference evidence="1" key="1">
    <citation type="journal article" date="2019" name="Sci. Rep.">
        <title>Draft genome of Tanacetum cinerariifolium, the natural source of mosquito coil.</title>
        <authorList>
            <person name="Yamashiro T."/>
            <person name="Shiraishi A."/>
            <person name="Satake H."/>
            <person name="Nakayama K."/>
        </authorList>
    </citation>
    <scope>NUCLEOTIDE SEQUENCE</scope>
</reference>
<protein>
    <submittedName>
        <fullName evidence="1">Uncharacterized protein</fullName>
    </submittedName>
</protein>
<organism evidence="1">
    <name type="scientific">Tanacetum cinerariifolium</name>
    <name type="common">Dalmatian daisy</name>
    <name type="synonym">Chrysanthemum cinerariifolium</name>
    <dbReference type="NCBI Taxonomy" id="118510"/>
    <lineage>
        <taxon>Eukaryota</taxon>
        <taxon>Viridiplantae</taxon>
        <taxon>Streptophyta</taxon>
        <taxon>Embryophyta</taxon>
        <taxon>Tracheophyta</taxon>
        <taxon>Spermatophyta</taxon>
        <taxon>Magnoliopsida</taxon>
        <taxon>eudicotyledons</taxon>
        <taxon>Gunneridae</taxon>
        <taxon>Pentapetalae</taxon>
        <taxon>asterids</taxon>
        <taxon>campanulids</taxon>
        <taxon>Asterales</taxon>
        <taxon>Asteraceae</taxon>
        <taxon>Asteroideae</taxon>
        <taxon>Anthemideae</taxon>
        <taxon>Anthemidinae</taxon>
        <taxon>Tanacetum</taxon>
    </lineage>
</organism>
<evidence type="ECO:0000313" key="1">
    <source>
        <dbReference type="EMBL" id="GFA98074.1"/>
    </source>
</evidence>
<proteinExistence type="predicted"/>